<reference evidence="3" key="1">
    <citation type="submission" date="2021-11" db="EMBL/GenBank/DDBJ databases">
        <title>BS-T2-15 a new species belonging to the Comamonadaceae family isolated from the soil of a French oak forest.</title>
        <authorList>
            <person name="Mieszkin S."/>
            <person name="Alain K."/>
        </authorList>
    </citation>
    <scope>NUCLEOTIDE SEQUENCE</scope>
    <source>
        <strain evidence="3">BS-T2-15</strain>
    </source>
</reference>
<comment type="caution">
    <text evidence="3">The sequence shown here is derived from an EMBL/GenBank/DDBJ whole genome shotgun (WGS) entry which is preliminary data.</text>
</comment>
<dbReference type="RefSeq" id="WP_275684026.1">
    <property type="nucleotide sequence ID" value="NZ_JAJLJH010000006.1"/>
</dbReference>
<dbReference type="InterPro" id="IPR011044">
    <property type="entry name" value="Quino_amine_DH_bsu"/>
</dbReference>
<feature type="chain" id="PRO_5040831233" description="Phytase-like domain-containing protein" evidence="2">
    <location>
        <begin position="25"/>
        <end position="763"/>
    </location>
</feature>
<dbReference type="Gene3D" id="2.130.10.10">
    <property type="entry name" value="YVTN repeat-like/Quinoprotein amine dehydrogenase"/>
    <property type="match status" value="1"/>
</dbReference>
<feature type="signal peptide" evidence="2">
    <location>
        <begin position="1"/>
        <end position="24"/>
    </location>
</feature>
<dbReference type="InterPro" id="IPR015943">
    <property type="entry name" value="WD40/YVTN_repeat-like_dom_sf"/>
</dbReference>
<feature type="compositionally biased region" description="Acidic residues" evidence="1">
    <location>
        <begin position="620"/>
        <end position="630"/>
    </location>
</feature>
<dbReference type="AlphaFoldDB" id="A0A9X1YK43"/>
<evidence type="ECO:0000256" key="1">
    <source>
        <dbReference type="SAM" id="MobiDB-lite"/>
    </source>
</evidence>
<protein>
    <recommendedName>
        <fullName evidence="5">Phytase-like domain-containing protein</fullName>
    </recommendedName>
</protein>
<dbReference type="Proteomes" id="UP001139353">
    <property type="component" value="Unassembled WGS sequence"/>
</dbReference>
<evidence type="ECO:0008006" key="5">
    <source>
        <dbReference type="Google" id="ProtNLM"/>
    </source>
</evidence>
<organism evidence="3 4">
    <name type="scientific">Scleromatobacter humisilvae</name>
    <dbReference type="NCBI Taxonomy" id="2897159"/>
    <lineage>
        <taxon>Bacteria</taxon>
        <taxon>Pseudomonadati</taxon>
        <taxon>Pseudomonadota</taxon>
        <taxon>Betaproteobacteria</taxon>
        <taxon>Burkholderiales</taxon>
        <taxon>Sphaerotilaceae</taxon>
        <taxon>Scleromatobacter</taxon>
    </lineage>
</organism>
<dbReference type="EMBL" id="JAJLJH010000006">
    <property type="protein sequence ID" value="MCK9687984.1"/>
    <property type="molecule type" value="Genomic_DNA"/>
</dbReference>
<keyword evidence="2" id="KW-0732">Signal</keyword>
<feature type="region of interest" description="Disordered" evidence="1">
    <location>
        <begin position="613"/>
        <end position="635"/>
    </location>
</feature>
<dbReference type="SUPFAM" id="SSF50969">
    <property type="entry name" value="YVTN repeat-like/Quinoprotein amine dehydrogenase"/>
    <property type="match status" value="1"/>
</dbReference>
<name>A0A9X1YK43_9BURK</name>
<keyword evidence="4" id="KW-1185">Reference proteome</keyword>
<proteinExistence type="predicted"/>
<gene>
    <name evidence="3" type="ORF">LPC04_19950</name>
</gene>
<evidence type="ECO:0000313" key="3">
    <source>
        <dbReference type="EMBL" id="MCK9687984.1"/>
    </source>
</evidence>
<evidence type="ECO:0000256" key="2">
    <source>
        <dbReference type="SAM" id="SignalP"/>
    </source>
</evidence>
<sequence length="763" mass="80301">MYLHRIRAIVAAGLAVLASSHALASGFTGQDGALLEAEGARAPLALSGDGAWRLHVDSHDVLHRASLADPSRESTLQLPHGVRVLSASNDGSKVALSTDHQCIGLVDFAADAPKLAWRPWVVNAEGDAIGPEAAGWTPQLPANCGDRAFIRPVAISSDGRLVATTDAVVDAATNRVVASLPAVQGHVLRLQFVDHDARLLIASATMGERWEAPAQPSSLGFSVWDLARKTLVNDIEIDGTPLVAATAMQVGFSPQTGALFYVDERRRDRAQRSAKPGETPVPLPLDLVQLAPGACGSAPRTRAAIGDDVGAAFVVDPYGRWFASARPLDAAHDAAELATGARSVLVVQDLASGRQLERVTSKYALAGLVATPDGATLLALASQPREPETGELIAGWPVVPDDEQVLTVRLPDAATAAARDPARAWERDVCKEGGETPGARAMARSEHALKPLWSRDLSADAQAAASSELKDCNAFSPAATMSMFKSADGGLWLDLATHVAKLDPLTGRTGDGLPTPRTKTVCSIVTPAGNGFLNAGGDTLTWRPLAAATDPTRRRVVERHPGWTASFAQPQPADAVRVIWLASPSTAVDLDAGGNRQDLLVVDYDGNGKRLHASRTSESAVEEGGGDLDSDPVPTPCHDARGTPLAIGYDWRAGPFGSQRGMTCGPLPGMARLVWWSGASIAPRLDNSETAPRAQPAIDGAIAVVADDSQLHVVNLALQREFAQIDMSNATDGRAWVLANKRLVLVEATGADGHRWLRAYALP</sequence>
<accession>A0A9X1YK43</accession>
<evidence type="ECO:0000313" key="4">
    <source>
        <dbReference type="Proteomes" id="UP001139353"/>
    </source>
</evidence>